<dbReference type="Proteomes" id="UP000054018">
    <property type="component" value="Unassembled WGS sequence"/>
</dbReference>
<dbReference type="AlphaFoldDB" id="A0A0C9YS81"/>
<organism evidence="2 3">
    <name type="scientific">Pisolithus microcarpus 441</name>
    <dbReference type="NCBI Taxonomy" id="765257"/>
    <lineage>
        <taxon>Eukaryota</taxon>
        <taxon>Fungi</taxon>
        <taxon>Dikarya</taxon>
        <taxon>Basidiomycota</taxon>
        <taxon>Agaricomycotina</taxon>
        <taxon>Agaricomycetes</taxon>
        <taxon>Agaricomycetidae</taxon>
        <taxon>Boletales</taxon>
        <taxon>Sclerodermatineae</taxon>
        <taxon>Pisolithaceae</taxon>
        <taxon>Pisolithus</taxon>
    </lineage>
</organism>
<evidence type="ECO:0000256" key="1">
    <source>
        <dbReference type="SAM" id="MobiDB-lite"/>
    </source>
</evidence>
<gene>
    <name evidence="2" type="ORF">PISMIDRAFT_683173</name>
</gene>
<feature type="compositionally biased region" description="Polar residues" evidence="1">
    <location>
        <begin position="33"/>
        <end position="58"/>
    </location>
</feature>
<keyword evidence="3" id="KW-1185">Reference proteome</keyword>
<protein>
    <submittedName>
        <fullName evidence="2">Uncharacterized protein</fullName>
    </submittedName>
</protein>
<name>A0A0C9YS81_9AGAM</name>
<accession>A0A0C9YS81</accession>
<dbReference type="HOGENOM" id="CLU_2980034_0_0_1"/>
<evidence type="ECO:0000313" key="3">
    <source>
        <dbReference type="Proteomes" id="UP000054018"/>
    </source>
</evidence>
<evidence type="ECO:0000313" key="2">
    <source>
        <dbReference type="EMBL" id="KIK19491.1"/>
    </source>
</evidence>
<reference evidence="2 3" key="1">
    <citation type="submission" date="2014-04" db="EMBL/GenBank/DDBJ databases">
        <authorList>
            <consortium name="DOE Joint Genome Institute"/>
            <person name="Kuo A."/>
            <person name="Kohler A."/>
            <person name="Costa M.D."/>
            <person name="Nagy L.G."/>
            <person name="Floudas D."/>
            <person name="Copeland A."/>
            <person name="Barry K.W."/>
            <person name="Cichocki N."/>
            <person name="Veneault-Fourrey C."/>
            <person name="LaButti K."/>
            <person name="Lindquist E.A."/>
            <person name="Lipzen A."/>
            <person name="Lundell T."/>
            <person name="Morin E."/>
            <person name="Murat C."/>
            <person name="Sun H."/>
            <person name="Tunlid A."/>
            <person name="Henrissat B."/>
            <person name="Grigoriev I.V."/>
            <person name="Hibbett D.S."/>
            <person name="Martin F."/>
            <person name="Nordberg H.P."/>
            <person name="Cantor M.N."/>
            <person name="Hua S.X."/>
        </authorList>
    </citation>
    <scope>NUCLEOTIDE SEQUENCE [LARGE SCALE GENOMIC DNA]</scope>
    <source>
        <strain evidence="2 3">441</strain>
    </source>
</reference>
<reference evidence="3" key="2">
    <citation type="submission" date="2015-01" db="EMBL/GenBank/DDBJ databases">
        <title>Evolutionary Origins and Diversification of the Mycorrhizal Mutualists.</title>
        <authorList>
            <consortium name="DOE Joint Genome Institute"/>
            <consortium name="Mycorrhizal Genomics Consortium"/>
            <person name="Kohler A."/>
            <person name="Kuo A."/>
            <person name="Nagy L.G."/>
            <person name="Floudas D."/>
            <person name="Copeland A."/>
            <person name="Barry K.W."/>
            <person name="Cichocki N."/>
            <person name="Veneault-Fourrey C."/>
            <person name="LaButti K."/>
            <person name="Lindquist E.A."/>
            <person name="Lipzen A."/>
            <person name="Lundell T."/>
            <person name="Morin E."/>
            <person name="Murat C."/>
            <person name="Riley R."/>
            <person name="Ohm R."/>
            <person name="Sun H."/>
            <person name="Tunlid A."/>
            <person name="Henrissat B."/>
            <person name="Grigoriev I.V."/>
            <person name="Hibbett D.S."/>
            <person name="Martin F."/>
        </authorList>
    </citation>
    <scope>NUCLEOTIDE SEQUENCE [LARGE SCALE GENOMIC DNA]</scope>
    <source>
        <strain evidence="3">441</strain>
    </source>
</reference>
<feature type="region of interest" description="Disordered" evidence="1">
    <location>
        <begin position="21"/>
        <end position="58"/>
    </location>
</feature>
<proteinExistence type="predicted"/>
<dbReference type="EMBL" id="KN833783">
    <property type="protein sequence ID" value="KIK19491.1"/>
    <property type="molecule type" value="Genomic_DNA"/>
</dbReference>
<sequence>MVHAPSALACAGSQGLCLGQWGQEGLGPGAEPSDTTSSGEWQICRENSYNDTATNDAP</sequence>